<feature type="domain" description="SnoaL-like" evidence="10">
    <location>
        <begin position="205"/>
        <end position="303"/>
    </location>
</feature>
<dbReference type="InterPro" id="IPR013325">
    <property type="entry name" value="RNA_pol_sigma_r2"/>
</dbReference>
<dbReference type="RefSeq" id="WP_210029585.1">
    <property type="nucleotide sequence ID" value="NZ_JAGINU010000001.1"/>
</dbReference>
<dbReference type="InterPro" id="IPR000838">
    <property type="entry name" value="RNA_pol_sigma70_ECF_CS"/>
</dbReference>
<evidence type="ECO:0000256" key="1">
    <source>
        <dbReference type="ARBA" id="ARBA00010641"/>
    </source>
</evidence>
<keyword evidence="5 7" id="KW-0238">DNA-binding</keyword>
<comment type="similarity">
    <text evidence="1 7">Belongs to the sigma-70 factor family. ECF subfamily.</text>
</comment>
<dbReference type="InterPro" id="IPR039425">
    <property type="entry name" value="RNA_pol_sigma-70-like"/>
</dbReference>
<keyword evidence="12" id="KW-1185">Reference proteome</keyword>
<keyword evidence="4 7" id="KW-0731">Sigma factor</keyword>
<evidence type="ECO:0000313" key="12">
    <source>
        <dbReference type="Proteomes" id="UP001519295"/>
    </source>
</evidence>
<dbReference type="NCBIfam" id="NF006089">
    <property type="entry name" value="PRK08241.1"/>
    <property type="match status" value="1"/>
</dbReference>
<protein>
    <recommendedName>
        <fullName evidence="7">RNA polymerase sigma factor</fullName>
    </recommendedName>
</protein>
<evidence type="ECO:0000259" key="9">
    <source>
        <dbReference type="Pfam" id="PF08281"/>
    </source>
</evidence>
<keyword evidence="6 7" id="KW-0804">Transcription</keyword>
<dbReference type="InterPro" id="IPR014305">
    <property type="entry name" value="RNA_pol_sigma-G_actinobac"/>
</dbReference>
<dbReference type="InterPro" id="IPR032710">
    <property type="entry name" value="NTF2-like_dom_sf"/>
</dbReference>
<dbReference type="Gene3D" id="3.10.450.50">
    <property type="match status" value="1"/>
</dbReference>
<evidence type="ECO:0000259" key="8">
    <source>
        <dbReference type="Pfam" id="PF04542"/>
    </source>
</evidence>
<reference evidence="11 12" key="1">
    <citation type="submission" date="2021-03" db="EMBL/GenBank/DDBJ databases">
        <title>Sequencing the genomes of 1000 actinobacteria strains.</title>
        <authorList>
            <person name="Klenk H.-P."/>
        </authorList>
    </citation>
    <scope>NUCLEOTIDE SEQUENCE [LARGE SCALE GENOMIC DNA]</scope>
    <source>
        <strain evidence="11 12">DSM 45256</strain>
    </source>
</reference>
<dbReference type="NCBIfam" id="TIGR02937">
    <property type="entry name" value="sigma70-ECF"/>
    <property type="match status" value="1"/>
</dbReference>
<evidence type="ECO:0000259" key="10">
    <source>
        <dbReference type="Pfam" id="PF12680"/>
    </source>
</evidence>
<dbReference type="EMBL" id="JAGINU010000001">
    <property type="protein sequence ID" value="MBP2368450.1"/>
    <property type="molecule type" value="Genomic_DNA"/>
</dbReference>
<dbReference type="Pfam" id="PF12680">
    <property type="entry name" value="SnoaL_2"/>
    <property type="match status" value="1"/>
</dbReference>
<dbReference type="NCBIfam" id="TIGR02960">
    <property type="entry name" value="SigX5"/>
    <property type="match status" value="1"/>
</dbReference>
<evidence type="ECO:0000256" key="7">
    <source>
        <dbReference type="RuleBase" id="RU000716"/>
    </source>
</evidence>
<feature type="domain" description="RNA polymerase sigma-70 region 2" evidence="8">
    <location>
        <begin position="20"/>
        <end position="85"/>
    </location>
</feature>
<evidence type="ECO:0000256" key="5">
    <source>
        <dbReference type="ARBA" id="ARBA00023125"/>
    </source>
</evidence>
<organism evidence="11 12">
    <name type="scientific">Pseudonocardia parietis</name>
    <dbReference type="NCBI Taxonomy" id="570936"/>
    <lineage>
        <taxon>Bacteria</taxon>
        <taxon>Bacillati</taxon>
        <taxon>Actinomycetota</taxon>
        <taxon>Actinomycetes</taxon>
        <taxon>Pseudonocardiales</taxon>
        <taxon>Pseudonocardiaceae</taxon>
        <taxon>Pseudonocardia</taxon>
    </lineage>
</organism>
<dbReference type="PANTHER" id="PTHR43133:SF65">
    <property type="entry name" value="ECF RNA POLYMERASE SIGMA FACTOR SIGG"/>
    <property type="match status" value="1"/>
</dbReference>
<dbReference type="SUPFAM" id="SSF54427">
    <property type="entry name" value="NTF2-like"/>
    <property type="match status" value="1"/>
</dbReference>
<evidence type="ECO:0000313" key="11">
    <source>
        <dbReference type="EMBL" id="MBP2368450.1"/>
    </source>
</evidence>
<dbReference type="InterPro" id="IPR014284">
    <property type="entry name" value="RNA_pol_sigma-70_dom"/>
</dbReference>
<dbReference type="PROSITE" id="PS01063">
    <property type="entry name" value="SIGMA70_ECF"/>
    <property type="match status" value="1"/>
</dbReference>
<dbReference type="PANTHER" id="PTHR43133">
    <property type="entry name" value="RNA POLYMERASE ECF-TYPE SIGMA FACTO"/>
    <property type="match status" value="1"/>
</dbReference>
<dbReference type="SUPFAM" id="SSF88659">
    <property type="entry name" value="Sigma3 and sigma4 domains of RNA polymerase sigma factors"/>
    <property type="match status" value="1"/>
</dbReference>
<comment type="subunit">
    <text evidence="2">Interacts transiently with the RNA polymerase catalytic core formed by RpoA, RpoB, RpoC and RpoZ (2 alpha, 1 beta, 1 beta' and 1 omega subunit) to form the RNA polymerase holoenzyme that can initiate transcription.</text>
</comment>
<dbReference type="Pfam" id="PF08281">
    <property type="entry name" value="Sigma70_r4_2"/>
    <property type="match status" value="1"/>
</dbReference>
<dbReference type="InterPro" id="IPR007627">
    <property type="entry name" value="RNA_pol_sigma70_r2"/>
</dbReference>
<dbReference type="Gene3D" id="1.10.10.10">
    <property type="entry name" value="Winged helix-like DNA-binding domain superfamily/Winged helix DNA-binding domain"/>
    <property type="match status" value="1"/>
</dbReference>
<dbReference type="Proteomes" id="UP001519295">
    <property type="component" value="Unassembled WGS sequence"/>
</dbReference>
<proteinExistence type="inferred from homology"/>
<dbReference type="SUPFAM" id="SSF88946">
    <property type="entry name" value="Sigma2 domain of RNA polymerase sigma factors"/>
    <property type="match status" value="1"/>
</dbReference>
<name>A0ABS4VWZ1_9PSEU</name>
<keyword evidence="3 7" id="KW-0805">Transcription regulation</keyword>
<evidence type="ECO:0000256" key="2">
    <source>
        <dbReference type="ARBA" id="ARBA00011344"/>
    </source>
</evidence>
<evidence type="ECO:0000256" key="3">
    <source>
        <dbReference type="ARBA" id="ARBA00023015"/>
    </source>
</evidence>
<sequence>MSSIDDDFRPLDEQAFGARVEPHRRELHVHCYRLLGSFEEAEDLVQEAFLRAWRGRETYEGRASVRAWLYRIATNACLDALDKRPRRPSASGEVAWLQPYPDDLLAQLPDRREGPEDVALAKETVELWFIAAIQHLAPLPRAVLVLRDVLGCSAKETARLLETTEASVNSALQRARAGLRKSLPRDREAWQHAAEATAAEQELLARYVECSERADTEGLAALMHEDVRFSMPPAPGVWAGRSTVVQGWIDGGFGSETFGSMRCVVTRANGQPAVAAYVRKPGAAAYEPLAIDVLRVQDGVVTEIVTFDGAVFEHFDLPATLSTADGER</sequence>
<dbReference type="InterPro" id="IPR037401">
    <property type="entry name" value="SnoaL-like"/>
</dbReference>
<feature type="domain" description="RNA polymerase sigma factor 70 region 4 type 2" evidence="9">
    <location>
        <begin position="128"/>
        <end position="177"/>
    </location>
</feature>
<evidence type="ECO:0000256" key="6">
    <source>
        <dbReference type="ARBA" id="ARBA00023163"/>
    </source>
</evidence>
<dbReference type="Gene3D" id="1.10.1740.10">
    <property type="match status" value="1"/>
</dbReference>
<dbReference type="Pfam" id="PF04542">
    <property type="entry name" value="Sigma70_r2"/>
    <property type="match status" value="1"/>
</dbReference>
<gene>
    <name evidence="11" type="ORF">JOF36_004146</name>
</gene>
<dbReference type="InterPro" id="IPR036388">
    <property type="entry name" value="WH-like_DNA-bd_sf"/>
</dbReference>
<accession>A0ABS4VWZ1</accession>
<evidence type="ECO:0000256" key="4">
    <source>
        <dbReference type="ARBA" id="ARBA00023082"/>
    </source>
</evidence>
<dbReference type="InterPro" id="IPR013324">
    <property type="entry name" value="RNA_pol_sigma_r3/r4-like"/>
</dbReference>
<comment type="caution">
    <text evidence="11">The sequence shown here is derived from an EMBL/GenBank/DDBJ whole genome shotgun (WGS) entry which is preliminary data.</text>
</comment>
<dbReference type="InterPro" id="IPR013249">
    <property type="entry name" value="RNA_pol_sigma70_r4_t2"/>
</dbReference>